<comment type="caution">
    <text evidence="4">The sequence shown here is derived from an EMBL/GenBank/DDBJ whole genome shotgun (WGS) entry which is preliminary data.</text>
</comment>
<protein>
    <submittedName>
        <fullName evidence="4">DUF3138 family protein</fullName>
    </submittedName>
</protein>
<accession>A0AAP5EY28</accession>
<dbReference type="EMBL" id="JAMXWF010000033">
    <property type="protein sequence ID" value="MDQ6411575.1"/>
    <property type="molecule type" value="Genomic_DNA"/>
</dbReference>
<dbReference type="AlphaFoldDB" id="A0AAP5EY28"/>
<proteinExistence type="predicted"/>
<dbReference type="Proteomes" id="UP001209412">
    <property type="component" value="Unassembled WGS sequence"/>
</dbReference>
<keyword evidence="1" id="KW-0175">Coiled coil</keyword>
<feature type="chain" id="PRO_5042983090" evidence="2">
    <location>
        <begin position="21"/>
        <end position="529"/>
    </location>
</feature>
<evidence type="ECO:0000313" key="4">
    <source>
        <dbReference type="EMBL" id="MDQ6411575.1"/>
    </source>
</evidence>
<reference evidence="4" key="1">
    <citation type="submission" date="2022-06" db="EMBL/GenBank/DDBJ databases">
        <title>PHB producers.</title>
        <authorList>
            <person name="Besaury L."/>
        </authorList>
    </citation>
    <scope>NUCLEOTIDE SEQUENCE</scope>
    <source>
        <strain evidence="4 5">SEWS6</strain>
    </source>
</reference>
<dbReference type="RefSeq" id="WP_266260587.1">
    <property type="nucleotide sequence ID" value="NZ_JAMXWF010000033.1"/>
</dbReference>
<evidence type="ECO:0000313" key="6">
    <source>
        <dbReference type="Proteomes" id="UP001242288"/>
    </source>
</evidence>
<evidence type="ECO:0000313" key="5">
    <source>
        <dbReference type="Proteomes" id="UP001209412"/>
    </source>
</evidence>
<dbReference type="EMBL" id="JAPKHW010000033">
    <property type="protein sequence ID" value="MCX4149757.1"/>
    <property type="molecule type" value="Genomic_DNA"/>
</dbReference>
<feature type="signal peptide" evidence="2">
    <location>
        <begin position="1"/>
        <end position="20"/>
    </location>
</feature>
<evidence type="ECO:0000313" key="3">
    <source>
        <dbReference type="EMBL" id="MCX4149757.1"/>
    </source>
</evidence>
<evidence type="ECO:0000256" key="1">
    <source>
        <dbReference type="SAM" id="Coils"/>
    </source>
</evidence>
<keyword evidence="2" id="KW-0732">Signal</keyword>
<dbReference type="Proteomes" id="UP001242288">
    <property type="component" value="Unassembled WGS sequence"/>
</dbReference>
<gene>
    <name evidence="4" type="ORF">NIE36_30940</name>
    <name evidence="3" type="ORF">OSB80_31005</name>
</gene>
<dbReference type="Pfam" id="PF11336">
    <property type="entry name" value="DUF3138"/>
    <property type="match status" value="1"/>
</dbReference>
<name>A0AAP5EY28_9BURK</name>
<keyword evidence="5" id="KW-1185">Reference proteome</keyword>
<dbReference type="InterPro" id="IPR021485">
    <property type="entry name" value="DUF3138"/>
</dbReference>
<feature type="coiled-coil region" evidence="1">
    <location>
        <begin position="20"/>
        <end position="47"/>
    </location>
</feature>
<organism evidence="4 6">
    <name type="scientific">Paraburkholderia madseniana</name>
    <dbReference type="NCBI Taxonomy" id="2599607"/>
    <lineage>
        <taxon>Bacteria</taxon>
        <taxon>Pseudomonadati</taxon>
        <taxon>Pseudomonadota</taxon>
        <taxon>Betaproteobacteria</taxon>
        <taxon>Burkholderiales</taxon>
        <taxon>Burkholderiaceae</taxon>
        <taxon>Paraburkholderia</taxon>
    </lineage>
</organism>
<evidence type="ECO:0000256" key="2">
    <source>
        <dbReference type="SAM" id="SignalP"/>
    </source>
</evidence>
<sequence>MRKKLICLLVAGSLPGFAMADATSDQIKALQAQLNALQKEVKQLRSEVASKPKAAAAAATAAPAPAPAVVAAPVDISSPDYGKAQATLTNDQVDSMKQQIANQQLKVDSLVDAANTGPIAGLSVTGYIDPTYLYNRAQSSSSFLFANHESSYNYFNSTFGDLYLDIKKTFGVGPMAPSAEITLMPNRGNGITLLANEHGNIGNNILNTAVINVPLTATTTLVAGLIPSFGGYEVQQSNQMLTLTHNLLYDFSDPGSYIGIGANYTTGNWAWKFFLGNEQYRTYGATTQVGTNALGDPITTSNKIPTFTSRVDYTWSSALDVGGSFNIGRQTLPSAQALDANGNPIPGSFVYGVGGQSPSSGGTFFFTEADLTYTLADVQYNAELDYGQQQNAAYNGGQAQWYGLSLLAHRKFSMPVVGRMGVTARYDLLVDSKNGGGGGGIALNGNGMDTADGFGIGADCFANSSNHGFECKGATRQDVALDLLFFPTQQITVKVEYRHDWANKQVFLKNDGSYGKSNDLLATQFIYSF</sequence>